<gene>
    <name evidence="1" type="ORF">LBW59_23180</name>
</gene>
<name>A0AAW5ZV90_RALSL</name>
<organism evidence="1 2">
    <name type="scientific">Ralstonia solanacearum</name>
    <name type="common">Pseudomonas solanacearum</name>
    <dbReference type="NCBI Taxonomy" id="305"/>
    <lineage>
        <taxon>Bacteria</taxon>
        <taxon>Pseudomonadati</taxon>
        <taxon>Pseudomonadota</taxon>
        <taxon>Betaproteobacteria</taxon>
        <taxon>Burkholderiales</taxon>
        <taxon>Burkholderiaceae</taxon>
        <taxon>Ralstonia</taxon>
        <taxon>Ralstonia solanacearum species complex</taxon>
    </lineage>
</organism>
<protein>
    <submittedName>
        <fullName evidence="1">Ribbon-helix-helix protein, CopG family</fullName>
    </submittedName>
</protein>
<comment type="caution">
    <text evidence="1">The sequence shown here is derived from an EMBL/GenBank/DDBJ whole genome shotgun (WGS) entry which is preliminary data.</text>
</comment>
<sequence>MPKSKAEGGLSKPISFRLPHEDREAFLQKVKESGLSQSEFFRQAVLTNRTELVARLKATPHRKRLLFIYSKASDDLTRLARQASDDHARGALSEDSYLQLLDRLQLIGRYLKATLANVD</sequence>
<dbReference type="EMBL" id="JAIVFG010000060">
    <property type="protein sequence ID" value="MDB0573657.1"/>
    <property type="molecule type" value="Genomic_DNA"/>
</dbReference>
<reference evidence="1" key="1">
    <citation type="submission" date="2021-09" db="EMBL/GenBank/DDBJ databases">
        <title>Genomic analysis of Ralstonia spp.</title>
        <authorList>
            <person name="Aburjaile F."/>
            <person name="Ariute J.C."/>
            <person name="Pais A.K.L."/>
            <person name="Albuquerque G.M.R."/>
            <person name="Silva A.M.F."/>
            <person name="Brenig B."/>
            <person name="Azevedo V."/>
            <person name="Matiuzzi M."/>
            <person name="Ramos R."/>
            <person name="Goes-Neto A."/>
            <person name="Soares S."/>
            <person name="Iseppon A.M.B."/>
            <person name="Souza E."/>
            <person name="Gama M."/>
        </authorList>
    </citation>
    <scope>NUCLEOTIDE SEQUENCE</scope>
    <source>
        <strain evidence="1">CCRMRs91</strain>
    </source>
</reference>
<dbReference type="Proteomes" id="UP001144050">
    <property type="component" value="Unassembled WGS sequence"/>
</dbReference>
<dbReference type="RefSeq" id="WP_039559092.1">
    <property type="nucleotide sequence ID" value="NZ_CDQJ01000001.1"/>
</dbReference>
<proteinExistence type="predicted"/>
<evidence type="ECO:0000313" key="2">
    <source>
        <dbReference type="Proteomes" id="UP001144050"/>
    </source>
</evidence>
<dbReference type="InterPro" id="IPR053842">
    <property type="entry name" value="NikA-like"/>
</dbReference>
<evidence type="ECO:0000313" key="1">
    <source>
        <dbReference type="EMBL" id="MDB0573657.1"/>
    </source>
</evidence>
<accession>A0AAW5ZV90</accession>
<dbReference type="Pfam" id="PF21983">
    <property type="entry name" value="NikA-like"/>
    <property type="match status" value="1"/>
</dbReference>
<dbReference type="AlphaFoldDB" id="A0AAW5ZV90"/>